<evidence type="ECO:0000313" key="2">
    <source>
        <dbReference type="EMBL" id="WVZ71307.1"/>
    </source>
</evidence>
<protein>
    <recommendedName>
        <fullName evidence="1">F-box domain-containing protein</fullName>
    </recommendedName>
</protein>
<evidence type="ECO:0000259" key="1">
    <source>
        <dbReference type="Pfam" id="PF00646"/>
    </source>
</evidence>
<dbReference type="InterPro" id="IPR036047">
    <property type="entry name" value="F-box-like_dom_sf"/>
</dbReference>
<dbReference type="AlphaFoldDB" id="A0AAQ3WRE3"/>
<organism evidence="2 3">
    <name type="scientific">Paspalum notatum var. saurae</name>
    <dbReference type="NCBI Taxonomy" id="547442"/>
    <lineage>
        <taxon>Eukaryota</taxon>
        <taxon>Viridiplantae</taxon>
        <taxon>Streptophyta</taxon>
        <taxon>Embryophyta</taxon>
        <taxon>Tracheophyta</taxon>
        <taxon>Spermatophyta</taxon>
        <taxon>Magnoliopsida</taxon>
        <taxon>Liliopsida</taxon>
        <taxon>Poales</taxon>
        <taxon>Poaceae</taxon>
        <taxon>PACMAD clade</taxon>
        <taxon>Panicoideae</taxon>
        <taxon>Andropogonodae</taxon>
        <taxon>Paspaleae</taxon>
        <taxon>Paspalinae</taxon>
        <taxon>Paspalum</taxon>
    </lineage>
</organism>
<dbReference type="InterPro" id="IPR050796">
    <property type="entry name" value="SCF_F-box_component"/>
</dbReference>
<dbReference type="Gene3D" id="1.20.1280.50">
    <property type="match status" value="1"/>
</dbReference>
<dbReference type="Proteomes" id="UP001341281">
    <property type="component" value="Chromosome 04"/>
</dbReference>
<evidence type="ECO:0000313" key="3">
    <source>
        <dbReference type="Proteomes" id="UP001341281"/>
    </source>
</evidence>
<reference evidence="2 3" key="1">
    <citation type="submission" date="2024-02" db="EMBL/GenBank/DDBJ databases">
        <title>High-quality chromosome-scale genome assembly of Pensacola bahiagrass (Paspalum notatum Flugge var. saurae).</title>
        <authorList>
            <person name="Vega J.M."/>
            <person name="Podio M."/>
            <person name="Orjuela J."/>
            <person name="Siena L.A."/>
            <person name="Pessino S.C."/>
            <person name="Combes M.C."/>
            <person name="Mariac C."/>
            <person name="Albertini E."/>
            <person name="Pupilli F."/>
            <person name="Ortiz J.P.A."/>
            <person name="Leblanc O."/>
        </authorList>
    </citation>
    <scope>NUCLEOTIDE SEQUENCE [LARGE SCALE GENOMIC DNA]</scope>
    <source>
        <strain evidence="2">R1</strain>
        <tissue evidence="2">Leaf</tissue>
    </source>
</reference>
<accession>A0AAQ3WRE3</accession>
<dbReference type="PANTHER" id="PTHR31672">
    <property type="entry name" value="BNACNNG10540D PROTEIN"/>
    <property type="match status" value="1"/>
</dbReference>
<keyword evidence="3" id="KW-1185">Reference proteome</keyword>
<name>A0AAQ3WRE3_PASNO</name>
<sequence>MYDILLQLPAKTLCRLRAVCRPWRSLLSSPMFIAARHPGPHLLIAGYGGGTEQEISFSIMDLSGDVIKRVRRKDGDRIMGISSDLVCIKAVHDGGSYRLVNPATGAVHRLPQHLAQEHVAQGLKLRDYCEPVHMFGLVSNGECKVLRMLPRRNPDGGANNKDRLLEVCTLNSSRRRARWRGVTQLQGASMSLVWDDWTAIDGVVYLLKGGWYLRWIVTFDLETEQWRPSIAGPGYLIDPAGMLGEHHAELLRLELFVLTNLDEEELDKYKAQATG</sequence>
<dbReference type="CDD" id="cd22157">
    <property type="entry name" value="F-box_AtFBW1-like"/>
    <property type="match status" value="1"/>
</dbReference>
<proteinExistence type="predicted"/>
<dbReference type="InterPro" id="IPR001810">
    <property type="entry name" value="F-box_dom"/>
</dbReference>
<feature type="domain" description="F-box" evidence="1">
    <location>
        <begin position="3"/>
        <end position="32"/>
    </location>
</feature>
<dbReference type="EMBL" id="CP144748">
    <property type="protein sequence ID" value="WVZ71307.1"/>
    <property type="molecule type" value="Genomic_DNA"/>
</dbReference>
<gene>
    <name evidence="2" type="ORF">U9M48_019905</name>
</gene>
<dbReference type="PANTHER" id="PTHR31672:SF13">
    <property type="entry name" value="F-BOX PROTEIN CPR30-LIKE"/>
    <property type="match status" value="1"/>
</dbReference>
<dbReference type="SUPFAM" id="SSF81383">
    <property type="entry name" value="F-box domain"/>
    <property type="match status" value="1"/>
</dbReference>
<dbReference type="Pfam" id="PF00646">
    <property type="entry name" value="F-box"/>
    <property type="match status" value="1"/>
</dbReference>